<keyword evidence="9" id="KW-1185">Reference proteome</keyword>
<evidence type="ECO:0000313" key="8">
    <source>
        <dbReference type="EMBL" id="NVI06935.1"/>
    </source>
</evidence>
<keyword evidence="2" id="KW-1003">Cell membrane</keyword>
<organism evidence="8 9">
    <name type="scientific">Paraburkholderia youngii</name>
    <dbReference type="NCBI Taxonomy" id="2782701"/>
    <lineage>
        <taxon>Bacteria</taxon>
        <taxon>Pseudomonadati</taxon>
        <taxon>Pseudomonadota</taxon>
        <taxon>Betaproteobacteria</taxon>
        <taxon>Burkholderiales</taxon>
        <taxon>Burkholderiaceae</taxon>
        <taxon>Paraburkholderia</taxon>
    </lineage>
</organism>
<evidence type="ECO:0000256" key="7">
    <source>
        <dbReference type="SAM" id="Phobius"/>
    </source>
</evidence>
<comment type="caution">
    <text evidence="8">The sequence shown here is derived from an EMBL/GenBank/DDBJ whole genome shotgun (WGS) entry which is preliminary data.</text>
</comment>
<feature type="region of interest" description="Disordered" evidence="6">
    <location>
        <begin position="1"/>
        <end position="24"/>
    </location>
</feature>
<evidence type="ECO:0000256" key="3">
    <source>
        <dbReference type="ARBA" id="ARBA00022692"/>
    </source>
</evidence>
<evidence type="ECO:0000256" key="4">
    <source>
        <dbReference type="ARBA" id="ARBA00022989"/>
    </source>
</evidence>
<feature type="compositionally biased region" description="Polar residues" evidence="6">
    <location>
        <begin position="1"/>
        <end position="16"/>
    </location>
</feature>
<reference evidence="8 9" key="1">
    <citation type="submission" date="2019-08" db="EMBL/GenBank/DDBJ databases">
        <title>Paraburkholderia simonii sp. nov. and P. youngii sp. nov. Brazilian and Mexican Mimosa-associated rhizobia.</title>
        <authorList>
            <person name="Mavima L."/>
            <person name="Beukes C.W."/>
            <person name="Palmer M."/>
            <person name="De Meyer S.E."/>
            <person name="James E.K."/>
            <person name="Maluk M."/>
            <person name="Avontuur J.R."/>
            <person name="Chan W.Y."/>
            <person name="Venter S.N."/>
            <person name="Steenkamp E.T."/>
        </authorList>
    </citation>
    <scope>NUCLEOTIDE SEQUENCE [LARGE SCALE GENOMIC DNA]</scope>
    <source>
        <strain evidence="8 9">JPY454</strain>
    </source>
</reference>
<protein>
    <submittedName>
        <fullName evidence="8">CidA/LrgA family protein</fullName>
    </submittedName>
</protein>
<accession>A0ABX2NR62</accession>
<evidence type="ECO:0000313" key="9">
    <source>
        <dbReference type="Proteomes" id="UP000821598"/>
    </source>
</evidence>
<proteinExistence type="predicted"/>
<comment type="subcellular location">
    <subcellularLocation>
        <location evidence="1">Cell membrane</location>
        <topology evidence="1">Multi-pass membrane protein</topology>
    </subcellularLocation>
</comment>
<evidence type="ECO:0000256" key="6">
    <source>
        <dbReference type="SAM" id="MobiDB-lite"/>
    </source>
</evidence>
<dbReference type="InterPro" id="IPR005538">
    <property type="entry name" value="LrgA/CidA"/>
</dbReference>
<sequence>MSTRETSPAAPTQSGVSAAPKASTPDSGVARSFAILLGFQCLGELIVYVTRAPVPGPVLGMVLLLCLLSARPSVVPAVEQVSRGLLNHLSLFFVPAGVGVMVFAPQLKSQLFALALAIVVSTILSMAIAALVTGMLLTRLDRKQSQHKAATAPRG</sequence>
<dbReference type="Proteomes" id="UP000821598">
    <property type="component" value="Unassembled WGS sequence"/>
</dbReference>
<name>A0ABX2NR62_9BURK</name>
<gene>
    <name evidence="8" type="ORF">FSB64_24890</name>
</gene>
<keyword evidence="4 7" id="KW-1133">Transmembrane helix</keyword>
<evidence type="ECO:0000256" key="1">
    <source>
        <dbReference type="ARBA" id="ARBA00004651"/>
    </source>
</evidence>
<dbReference type="PANTHER" id="PTHR33931">
    <property type="entry name" value="HOLIN-LIKE PROTEIN CIDA-RELATED"/>
    <property type="match status" value="1"/>
</dbReference>
<evidence type="ECO:0000256" key="5">
    <source>
        <dbReference type="ARBA" id="ARBA00023136"/>
    </source>
</evidence>
<evidence type="ECO:0000256" key="2">
    <source>
        <dbReference type="ARBA" id="ARBA00022475"/>
    </source>
</evidence>
<feature type="transmembrane region" description="Helical" evidence="7">
    <location>
        <begin position="85"/>
        <end position="105"/>
    </location>
</feature>
<keyword evidence="5 7" id="KW-0472">Membrane</keyword>
<feature type="transmembrane region" description="Helical" evidence="7">
    <location>
        <begin position="111"/>
        <end position="138"/>
    </location>
</feature>
<dbReference type="PANTHER" id="PTHR33931:SF2">
    <property type="entry name" value="HOLIN-LIKE PROTEIN CIDA"/>
    <property type="match status" value="1"/>
</dbReference>
<dbReference type="Pfam" id="PF03788">
    <property type="entry name" value="LrgA"/>
    <property type="match status" value="1"/>
</dbReference>
<dbReference type="EMBL" id="VOMC01000028">
    <property type="protein sequence ID" value="NVI06935.1"/>
    <property type="molecule type" value="Genomic_DNA"/>
</dbReference>
<keyword evidence="3 7" id="KW-0812">Transmembrane</keyword>